<dbReference type="InterPro" id="IPR017455">
    <property type="entry name" value="Znf_FYVE-rel"/>
</dbReference>
<dbReference type="OrthoDB" id="446616at2759"/>
<comment type="caution">
    <text evidence="21">The sequence shown here is derived from an EMBL/GenBank/DDBJ whole genome shotgun (WGS) entry which is preliminary data.</text>
</comment>
<dbReference type="SUPFAM" id="SSF53474">
    <property type="entry name" value="alpha/beta-Hydrolases"/>
    <property type="match status" value="1"/>
</dbReference>
<evidence type="ECO:0000313" key="22">
    <source>
        <dbReference type="Proteomes" id="UP000604046"/>
    </source>
</evidence>
<evidence type="ECO:0000259" key="20">
    <source>
        <dbReference type="PROSITE" id="PS50178"/>
    </source>
</evidence>
<evidence type="ECO:0000259" key="19">
    <source>
        <dbReference type="PROSITE" id="PS50030"/>
    </source>
</evidence>
<dbReference type="SMART" id="SM00064">
    <property type="entry name" value="FYVE"/>
    <property type="match status" value="1"/>
</dbReference>
<keyword evidence="10" id="KW-0106">Calcium</keyword>
<keyword evidence="14" id="KW-0472">Membrane</keyword>
<keyword evidence="11" id="KW-0442">Lipid degradation</keyword>
<evidence type="ECO:0000256" key="2">
    <source>
        <dbReference type="ARBA" id="ARBA00004651"/>
    </source>
</evidence>
<evidence type="ECO:0000256" key="14">
    <source>
        <dbReference type="ARBA" id="ARBA00023136"/>
    </source>
</evidence>
<evidence type="ECO:0000256" key="17">
    <source>
        <dbReference type="PROSITE-ProRule" id="PRU00091"/>
    </source>
</evidence>
<dbReference type="InterPro" id="IPR013083">
    <property type="entry name" value="Znf_RING/FYVE/PHD"/>
</dbReference>
<protein>
    <recommendedName>
        <fullName evidence="16">sn-1-specific diacylglycerol lipase</fullName>
        <ecNumber evidence="16">3.1.1.116</ecNumber>
    </recommendedName>
</protein>
<keyword evidence="7 17" id="KW-0863">Zinc-finger</keyword>
<feature type="domain" description="UBA" evidence="19">
    <location>
        <begin position="488"/>
        <end position="523"/>
    </location>
</feature>
<dbReference type="InterPro" id="IPR029058">
    <property type="entry name" value="AB_hydrolase_fold"/>
</dbReference>
<keyword evidence="8" id="KW-0378">Hydrolase</keyword>
<dbReference type="Pfam" id="PF01363">
    <property type="entry name" value="FYVE"/>
    <property type="match status" value="1"/>
</dbReference>
<dbReference type="CDD" id="cd00519">
    <property type="entry name" value="Lipase_3"/>
    <property type="match status" value="1"/>
</dbReference>
<gene>
    <name evidence="21" type="primary">Dagla</name>
    <name evidence="21" type="ORF">SNAT2548_LOCUS13085</name>
</gene>
<dbReference type="Pfam" id="PF01764">
    <property type="entry name" value="Lipase_3"/>
    <property type="match status" value="1"/>
</dbReference>
<dbReference type="GO" id="GO:0016042">
    <property type="term" value="P:lipid catabolic process"/>
    <property type="evidence" value="ECO:0007669"/>
    <property type="project" value="UniProtKB-KW"/>
</dbReference>
<dbReference type="SUPFAM" id="SSF57903">
    <property type="entry name" value="FYVE/PHD zinc finger"/>
    <property type="match status" value="1"/>
</dbReference>
<evidence type="ECO:0000256" key="12">
    <source>
        <dbReference type="ARBA" id="ARBA00022989"/>
    </source>
</evidence>
<evidence type="ECO:0000313" key="21">
    <source>
        <dbReference type="EMBL" id="CAE7255940.1"/>
    </source>
</evidence>
<keyword evidence="13" id="KW-0443">Lipid metabolism</keyword>
<dbReference type="PROSITE" id="PS50030">
    <property type="entry name" value="UBA"/>
    <property type="match status" value="1"/>
</dbReference>
<keyword evidence="12" id="KW-1133">Transmembrane helix</keyword>
<evidence type="ECO:0000256" key="4">
    <source>
        <dbReference type="ARBA" id="ARBA00022553"/>
    </source>
</evidence>
<sequence length="750" mass="81331">MADKAGESFLRLSQSAATTATKRLSQLGTMANQALKDGTQRPCVHCGQERLRATMYECTECRQLCCWDCVVMLPSLPGPSAAKRPLKLCQGCVPLLKKRVCDANIQLRVLRLEAFLADKLEPFTYDPESKLDQSLRLSGHVMTGLKQVSGFLPLGQVAQAIKAGYYLVRYGPLILAGNEIMESFQLIVGLARKLEIPAYGQLLSPDFFAGLYYTMGEHWGQRGRTPHLEALAHTEPSGGIPSPDRGTLLTLRHLTRLLLVSKEPSPTDAQRLLRQAMPGSELLLAELSSASTIPSFFLVCSRTAHAAYLVLPGTRNPADLATDFNAAEEPFGDGLGHRGMVQSAQWLMEEMGSILIQLYTEGYRVTIVGHSLGAGVGALLTLMLRPHISTIFCYGFGTPACVDEALLPSLLTCMVSVVNRDDIVPRLSVRSVQELVDSVLCPGQVAKTQAWMKEDWQAVKDLERVVELRRRGGPSTEGAPDSSDAGAAQDEEQKLMILMEAGVERTRAIRALRAENGDLNGAMLRATAEEVASDDPGPEDLEQPSAPAAPAAASAASALGRLGGLWQEVSQKIPFPSAPSGIQLGPRPPAPEGSAKHTEFFIPGQVVHLYRHNGLARAALAAPSHEALRRIVPSQEMLHDHKLESYALALHQACVEVPRAPTWESFDQRELCACCGSDFAWAFVLQSEAQKMLSRHHCLACGRVVCDGCSRKRLAHANLGFTVPVRTCILSEETITFVDGSAHLVLGSDQ</sequence>
<evidence type="ECO:0000256" key="9">
    <source>
        <dbReference type="ARBA" id="ARBA00022833"/>
    </source>
</evidence>
<evidence type="ECO:0000256" key="18">
    <source>
        <dbReference type="SAM" id="MobiDB-lite"/>
    </source>
</evidence>
<dbReference type="GO" id="GO:0005886">
    <property type="term" value="C:plasma membrane"/>
    <property type="evidence" value="ECO:0007669"/>
    <property type="project" value="UniProtKB-SubCell"/>
</dbReference>
<feature type="region of interest" description="Disordered" evidence="18">
    <location>
        <begin position="577"/>
        <end position="596"/>
    </location>
</feature>
<evidence type="ECO:0000256" key="5">
    <source>
        <dbReference type="ARBA" id="ARBA00022692"/>
    </source>
</evidence>
<evidence type="ECO:0000256" key="10">
    <source>
        <dbReference type="ARBA" id="ARBA00022837"/>
    </source>
</evidence>
<evidence type="ECO:0000256" key="6">
    <source>
        <dbReference type="ARBA" id="ARBA00022723"/>
    </source>
</evidence>
<reference evidence="21" key="1">
    <citation type="submission" date="2021-02" db="EMBL/GenBank/DDBJ databases">
        <authorList>
            <person name="Dougan E. K."/>
            <person name="Rhodes N."/>
            <person name="Thang M."/>
            <person name="Chan C."/>
        </authorList>
    </citation>
    <scope>NUCLEOTIDE SEQUENCE</scope>
</reference>
<feature type="compositionally biased region" description="Acidic residues" evidence="18">
    <location>
        <begin position="531"/>
        <end position="542"/>
    </location>
</feature>
<dbReference type="AlphaFoldDB" id="A0A812M626"/>
<evidence type="ECO:0000256" key="8">
    <source>
        <dbReference type="ARBA" id="ARBA00022801"/>
    </source>
</evidence>
<dbReference type="PANTHER" id="PTHR45792">
    <property type="entry name" value="DIACYLGLYCEROL LIPASE HOMOLOG-RELATED"/>
    <property type="match status" value="1"/>
</dbReference>
<dbReference type="InterPro" id="IPR015940">
    <property type="entry name" value="UBA"/>
</dbReference>
<feature type="region of interest" description="Disordered" evidence="18">
    <location>
        <begin position="529"/>
        <end position="554"/>
    </location>
</feature>
<keyword evidence="6" id="KW-0479">Metal-binding</keyword>
<dbReference type="PANTHER" id="PTHR45792:SF8">
    <property type="entry name" value="DIACYLGLYCEROL LIPASE-ALPHA"/>
    <property type="match status" value="1"/>
</dbReference>
<evidence type="ECO:0000256" key="1">
    <source>
        <dbReference type="ARBA" id="ARBA00001913"/>
    </source>
</evidence>
<dbReference type="Gene3D" id="3.30.40.10">
    <property type="entry name" value="Zinc/RING finger domain, C3HC4 (zinc finger)"/>
    <property type="match status" value="1"/>
</dbReference>
<evidence type="ECO:0000256" key="7">
    <source>
        <dbReference type="ARBA" id="ARBA00022771"/>
    </source>
</evidence>
<feature type="region of interest" description="Disordered" evidence="18">
    <location>
        <begin position="469"/>
        <end position="488"/>
    </location>
</feature>
<keyword evidence="4" id="KW-0597">Phosphoprotein</keyword>
<feature type="compositionally biased region" description="Low complexity" evidence="18">
    <location>
        <begin position="544"/>
        <end position="554"/>
    </location>
</feature>
<proteinExistence type="predicted"/>
<name>A0A812M626_9DINO</name>
<dbReference type="InterPro" id="IPR011011">
    <property type="entry name" value="Znf_FYVE_PHD"/>
</dbReference>
<dbReference type="InterPro" id="IPR052214">
    <property type="entry name" value="DAG_Lipase-Related"/>
</dbReference>
<dbReference type="PROSITE" id="PS50178">
    <property type="entry name" value="ZF_FYVE"/>
    <property type="match status" value="1"/>
</dbReference>
<keyword evidence="9" id="KW-0862">Zinc</keyword>
<keyword evidence="22" id="KW-1185">Reference proteome</keyword>
<keyword evidence="3" id="KW-1003">Cell membrane</keyword>
<dbReference type="GO" id="GO:0016298">
    <property type="term" value="F:lipase activity"/>
    <property type="evidence" value="ECO:0007669"/>
    <property type="project" value="TreeGrafter"/>
</dbReference>
<evidence type="ECO:0000256" key="3">
    <source>
        <dbReference type="ARBA" id="ARBA00022475"/>
    </source>
</evidence>
<dbReference type="Proteomes" id="UP000604046">
    <property type="component" value="Unassembled WGS sequence"/>
</dbReference>
<dbReference type="GO" id="GO:0008270">
    <property type="term" value="F:zinc ion binding"/>
    <property type="evidence" value="ECO:0007669"/>
    <property type="project" value="UniProtKB-KW"/>
</dbReference>
<evidence type="ECO:0000256" key="15">
    <source>
        <dbReference type="ARBA" id="ARBA00024531"/>
    </source>
</evidence>
<organism evidence="21 22">
    <name type="scientific">Symbiodinium natans</name>
    <dbReference type="NCBI Taxonomy" id="878477"/>
    <lineage>
        <taxon>Eukaryota</taxon>
        <taxon>Sar</taxon>
        <taxon>Alveolata</taxon>
        <taxon>Dinophyceae</taxon>
        <taxon>Suessiales</taxon>
        <taxon>Symbiodiniaceae</taxon>
        <taxon>Symbiodinium</taxon>
    </lineage>
</organism>
<keyword evidence="5" id="KW-0812">Transmembrane</keyword>
<evidence type="ECO:0000256" key="16">
    <source>
        <dbReference type="ARBA" id="ARBA00026104"/>
    </source>
</evidence>
<accession>A0A812M626</accession>
<feature type="domain" description="FYVE-type" evidence="20">
    <location>
        <begin position="666"/>
        <end position="728"/>
    </location>
</feature>
<comment type="catalytic activity">
    <reaction evidence="15">
        <text>a 1,2-diacyl-sn-glycerol + H2O = a 2-acylglycerol + a fatty acid + H(+)</text>
        <dbReference type="Rhea" id="RHEA:33275"/>
        <dbReference type="ChEBI" id="CHEBI:15377"/>
        <dbReference type="ChEBI" id="CHEBI:15378"/>
        <dbReference type="ChEBI" id="CHEBI:17389"/>
        <dbReference type="ChEBI" id="CHEBI:17815"/>
        <dbReference type="ChEBI" id="CHEBI:28868"/>
        <dbReference type="EC" id="3.1.1.116"/>
    </reaction>
    <physiologicalReaction direction="left-to-right" evidence="15">
        <dbReference type="Rhea" id="RHEA:33276"/>
    </physiologicalReaction>
</comment>
<comment type="subcellular location">
    <subcellularLocation>
        <location evidence="2">Cell membrane</location>
        <topology evidence="2">Multi-pass membrane protein</topology>
    </subcellularLocation>
</comment>
<dbReference type="EC" id="3.1.1.116" evidence="16"/>
<comment type="cofactor">
    <cofactor evidence="1">
        <name>Ca(2+)</name>
        <dbReference type="ChEBI" id="CHEBI:29108"/>
    </cofactor>
</comment>
<dbReference type="InterPro" id="IPR002921">
    <property type="entry name" value="Fungal_lipase-type"/>
</dbReference>
<dbReference type="InterPro" id="IPR000306">
    <property type="entry name" value="Znf_FYVE"/>
</dbReference>
<dbReference type="Gene3D" id="3.40.50.1820">
    <property type="entry name" value="alpha/beta hydrolase"/>
    <property type="match status" value="1"/>
</dbReference>
<evidence type="ECO:0000256" key="13">
    <source>
        <dbReference type="ARBA" id="ARBA00023098"/>
    </source>
</evidence>
<dbReference type="EMBL" id="CAJNDS010001336">
    <property type="protein sequence ID" value="CAE7255940.1"/>
    <property type="molecule type" value="Genomic_DNA"/>
</dbReference>
<evidence type="ECO:0000256" key="11">
    <source>
        <dbReference type="ARBA" id="ARBA00022963"/>
    </source>
</evidence>